<dbReference type="Proteomes" id="UP001183817">
    <property type="component" value="Unassembled WGS sequence"/>
</dbReference>
<dbReference type="CDD" id="cd07814">
    <property type="entry name" value="SRPBCC_CalC_Aha1-like"/>
    <property type="match status" value="1"/>
</dbReference>
<dbReference type="InterPro" id="IPR013538">
    <property type="entry name" value="ASHA1/2-like_C"/>
</dbReference>
<dbReference type="Gene3D" id="3.30.530.20">
    <property type="match status" value="1"/>
</dbReference>
<dbReference type="RefSeq" id="WP_310293099.1">
    <property type="nucleotide sequence ID" value="NZ_BAAAWO010000001.1"/>
</dbReference>
<dbReference type="InterPro" id="IPR034660">
    <property type="entry name" value="DinB/YfiT-like"/>
</dbReference>
<keyword evidence="4" id="KW-1185">Reference proteome</keyword>
<proteinExistence type="inferred from homology"/>
<gene>
    <name evidence="3" type="ORF">J2S64_003968</name>
</gene>
<comment type="similarity">
    <text evidence="1">Belongs to the AHA1 family.</text>
</comment>
<reference evidence="3 4" key="1">
    <citation type="submission" date="2023-07" db="EMBL/GenBank/DDBJ databases">
        <title>Sequencing the genomes of 1000 actinobacteria strains.</title>
        <authorList>
            <person name="Klenk H.-P."/>
        </authorList>
    </citation>
    <scope>NUCLEOTIDE SEQUENCE [LARGE SCALE GENOMIC DNA]</scope>
    <source>
        <strain evidence="3 4">DSM 20167</strain>
    </source>
</reference>
<dbReference type="InterPro" id="IPR023393">
    <property type="entry name" value="START-like_dom_sf"/>
</dbReference>
<dbReference type="EMBL" id="JAVDYI010000001">
    <property type="protein sequence ID" value="MDR7360277.1"/>
    <property type="molecule type" value="Genomic_DNA"/>
</dbReference>
<feature type="domain" description="Activator of Hsp90 ATPase homologue 1/2-like C-terminal" evidence="2">
    <location>
        <begin position="12"/>
        <end position="125"/>
    </location>
</feature>
<dbReference type="SUPFAM" id="SSF109854">
    <property type="entry name" value="DinB/YfiT-like putative metalloenzymes"/>
    <property type="match status" value="1"/>
</dbReference>
<dbReference type="SUPFAM" id="SSF55961">
    <property type="entry name" value="Bet v1-like"/>
    <property type="match status" value="1"/>
</dbReference>
<evidence type="ECO:0000259" key="2">
    <source>
        <dbReference type="Pfam" id="PF08327"/>
    </source>
</evidence>
<sequence>MSIEKSVFLPLDPEAAFELVTRPERLRRWQTVAARMDLRAGGEYRWTITPGHSAVGQVKEVEPGKRLVFDWGWEGSASDTSTVTITLEPAEGGTRLTLLHEGLATEEVAGHTEGWNHFMDRLVRFVTDGDAGADDWAAVPDPLNELTSAEATLAIAQRVLHQLKPADNGLPTPCENFSVTQLVDHLVGSVSGIGKALGLELLDDPSASAEARVADAAQSTLEAFTKRGLEGTIDMGFAELPATMVANILNLEFLVHAWDLATATGAELDVAPELSDYVLSLARNTISPQMRGASFAQETLVDESAASLERLVAFTGREVSAR</sequence>
<dbReference type="InterPro" id="IPR017517">
    <property type="entry name" value="Maleyloyr_isom"/>
</dbReference>
<organism evidence="3 4">
    <name type="scientific">Paeniglutamicibacter sulfureus</name>
    <dbReference type="NCBI Taxonomy" id="43666"/>
    <lineage>
        <taxon>Bacteria</taxon>
        <taxon>Bacillati</taxon>
        <taxon>Actinomycetota</taxon>
        <taxon>Actinomycetes</taxon>
        <taxon>Micrococcales</taxon>
        <taxon>Micrococcaceae</taxon>
        <taxon>Paeniglutamicibacter</taxon>
    </lineage>
</organism>
<evidence type="ECO:0000313" key="4">
    <source>
        <dbReference type="Proteomes" id="UP001183817"/>
    </source>
</evidence>
<dbReference type="NCBIfam" id="TIGR03083">
    <property type="entry name" value="maleylpyruvate isomerase family mycothiol-dependent enzyme"/>
    <property type="match status" value="1"/>
</dbReference>
<dbReference type="Pfam" id="PF08327">
    <property type="entry name" value="AHSA1"/>
    <property type="match status" value="1"/>
</dbReference>
<comment type="caution">
    <text evidence="3">The sequence shown here is derived from an EMBL/GenBank/DDBJ whole genome shotgun (WGS) entry which is preliminary data.</text>
</comment>
<dbReference type="NCBIfam" id="TIGR03086">
    <property type="entry name" value="TIGR03086 family metal-binding protein"/>
    <property type="match status" value="1"/>
</dbReference>
<name>A0ABU2BNP3_9MICC</name>
<dbReference type="InterPro" id="IPR017520">
    <property type="entry name" value="CHP03086"/>
</dbReference>
<evidence type="ECO:0000313" key="3">
    <source>
        <dbReference type="EMBL" id="MDR7360277.1"/>
    </source>
</evidence>
<evidence type="ECO:0000256" key="1">
    <source>
        <dbReference type="ARBA" id="ARBA00006817"/>
    </source>
</evidence>
<accession>A0ABU2BNP3</accession>
<protein>
    <submittedName>
        <fullName evidence="3">Uncharacterized protein (TIGR03086 family)</fullName>
    </submittedName>
</protein>